<keyword evidence="3" id="KW-1185">Reference proteome</keyword>
<accession>A0AAW1MAT8</accession>
<proteinExistence type="predicted"/>
<feature type="compositionally biased region" description="Basic and acidic residues" evidence="1">
    <location>
        <begin position="517"/>
        <end position="544"/>
    </location>
</feature>
<feature type="compositionally biased region" description="Pro residues" evidence="1">
    <location>
        <begin position="160"/>
        <end position="181"/>
    </location>
</feature>
<feature type="compositionally biased region" description="Polar residues" evidence="1">
    <location>
        <begin position="198"/>
        <end position="207"/>
    </location>
</feature>
<dbReference type="AlphaFoldDB" id="A0AAW1MAT8"/>
<feature type="compositionally biased region" description="Polar residues" evidence="1">
    <location>
        <begin position="504"/>
        <end position="516"/>
    </location>
</feature>
<feature type="compositionally biased region" description="Basic and acidic residues" evidence="1">
    <location>
        <begin position="425"/>
        <end position="457"/>
    </location>
</feature>
<name>A0AAW1MAT8_POPJA</name>
<sequence>MIILLIFESISINDCIVLDRDVLVLKNIGWKEETLKLEVWAEDLSPAQLELRSKSKNEIDDINTRLDKLLKETTSEVIFEGDNTALYEFERELKEKPRNVQSTNSILQASKNNNQSGFQLVMDPRSGVVVGTMTPAPSVMSAPAKPQTRKRTRASTTLPVIPPPPPKVAKPNPPPPPPSAPPSQQRPTEATAVGGLSHGSNAQSNATVVDLTSDEGRSLADSREISFNKLQGKTFPSLVVVARPHLRIKDASGVERGKLDSKVKSVLMHAPTKFTEWLIQQGLIRSEQSCTVHPQSKLKLGMYSDVSKFPFSGGYVWISECCPQRFVSVFSGSLFEGSPHPPSVILKLIYHWACQTNVQNVVQWVCNLMAKHLTVCERKSAYPSEETAKSATVTHSMLDVLGLVRRPEEPISTANEIMEIDSDDDKNSDTQIKELPEKGNNTDKIPKDTKEASKEFQSEECSNADDVEKEDQDSTESVNSEPTNTINEIIESLDNNDKDESSKIPCNQNDDNSQNTSEKDRNGVNETDKKNMEKLNKNNDHAVKSNEQQTIQNDTEITEEMDTDQQNRESSCSEDVSDENIEERNDVDSEQRKESTDIHTLRNNKETEVESQTVDEEDNTKDDNVTSTTKENNCEPMEVDCNETVKDVLCHEAETSEMNDVQQMVQ</sequence>
<feature type="compositionally biased region" description="Basic and acidic residues" evidence="1">
    <location>
        <begin position="582"/>
        <end position="608"/>
    </location>
</feature>
<protein>
    <submittedName>
        <fullName evidence="2">Uncharacterized protein</fullName>
    </submittedName>
</protein>
<gene>
    <name evidence="2" type="ORF">QE152_g8161</name>
</gene>
<dbReference type="Proteomes" id="UP001458880">
    <property type="component" value="Unassembled WGS sequence"/>
</dbReference>
<feature type="compositionally biased region" description="Polar residues" evidence="1">
    <location>
        <begin position="545"/>
        <end position="555"/>
    </location>
</feature>
<evidence type="ECO:0000313" key="2">
    <source>
        <dbReference type="EMBL" id="KAK9743979.1"/>
    </source>
</evidence>
<evidence type="ECO:0000256" key="1">
    <source>
        <dbReference type="SAM" id="MobiDB-lite"/>
    </source>
</evidence>
<dbReference type="EMBL" id="JASPKY010000064">
    <property type="protein sequence ID" value="KAK9743979.1"/>
    <property type="molecule type" value="Genomic_DNA"/>
</dbReference>
<feature type="region of interest" description="Disordered" evidence="1">
    <location>
        <begin position="133"/>
        <end position="207"/>
    </location>
</feature>
<evidence type="ECO:0000313" key="3">
    <source>
        <dbReference type="Proteomes" id="UP001458880"/>
    </source>
</evidence>
<feature type="region of interest" description="Disordered" evidence="1">
    <location>
        <begin position="412"/>
        <end position="634"/>
    </location>
</feature>
<feature type="compositionally biased region" description="Acidic residues" evidence="1">
    <location>
        <begin position="462"/>
        <end position="474"/>
    </location>
</feature>
<reference evidence="2 3" key="1">
    <citation type="journal article" date="2024" name="BMC Genomics">
        <title>De novo assembly and annotation of Popillia japonica's genome with initial clues to its potential as an invasive pest.</title>
        <authorList>
            <person name="Cucini C."/>
            <person name="Boschi S."/>
            <person name="Funari R."/>
            <person name="Cardaioli E."/>
            <person name="Iannotti N."/>
            <person name="Marturano G."/>
            <person name="Paoli F."/>
            <person name="Bruttini M."/>
            <person name="Carapelli A."/>
            <person name="Frati F."/>
            <person name="Nardi F."/>
        </authorList>
    </citation>
    <scope>NUCLEOTIDE SEQUENCE [LARGE SCALE GENOMIC DNA]</scope>
    <source>
        <strain evidence="2">DMR45628</strain>
    </source>
</reference>
<feature type="compositionally biased region" description="Polar residues" evidence="1">
    <location>
        <begin position="475"/>
        <end position="487"/>
    </location>
</feature>
<organism evidence="2 3">
    <name type="scientific">Popillia japonica</name>
    <name type="common">Japanese beetle</name>
    <dbReference type="NCBI Taxonomy" id="7064"/>
    <lineage>
        <taxon>Eukaryota</taxon>
        <taxon>Metazoa</taxon>
        <taxon>Ecdysozoa</taxon>
        <taxon>Arthropoda</taxon>
        <taxon>Hexapoda</taxon>
        <taxon>Insecta</taxon>
        <taxon>Pterygota</taxon>
        <taxon>Neoptera</taxon>
        <taxon>Endopterygota</taxon>
        <taxon>Coleoptera</taxon>
        <taxon>Polyphaga</taxon>
        <taxon>Scarabaeiformia</taxon>
        <taxon>Scarabaeidae</taxon>
        <taxon>Rutelinae</taxon>
        <taxon>Popillia</taxon>
    </lineage>
</organism>
<comment type="caution">
    <text evidence="2">The sequence shown here is derived from an EMBL/GenBank/DDBJ whole genome shotgun (WGS) entry which is preliminary data.</text>
</comment>